<organism evidence="3 4">
    <name type="scientific">Thermosulfidibacter takaii (strain DSM 17441 / JCM 13301 / NBRC 103674 / ABI70S6)</name>
    <dbReference type="NCBI Taxonomy" id="1298851"/>
    <lineage>
        <taxon>Bacteria</taxon>
        <taxon>Pseudomonadati</taxon>
        <taxon>Thermosulfidibacterota</taxon>
        <taxon>Thermosulfidibacteria</taxon>
        <taxon>Thermosulfidibacterales</taxon>
        <taxon>Thermosulfidibacteraceae</taxon>
    </lineage>
</organism>
<dbReference type="Gene3D" id="3.40.920.10">
    <property type="entry name" value="Pyruvate-ferredoxin oxidoreductase, PFOR, domain III"/>
    <property type="match status" value="1"/>
</dbReference>
<gene>
    <name evidence="3" type="ORF">TST_0456</name>
</gene>
<dbReference type="STRING" id="1298851.TST_0456"/>
<accession>A0A0S3QSE7</accession>
<keyword evidence="1 3" id="KW-0560">Oxidoreductase</keyword>
<dbReference type="InterPro" id="IPR002869">
    <property type="entry name" value="Pyrv_flavodox_OxRed_cen"/>
</dbReference>
<dbReference type="NCBIfam" id="NF005325">
    <property type="entry name" value="PRK06853.1-5"/>
    <property type="match status" value="1"/>
</dbReference>
<evidence type="ECO:0000259" key="2">
    <source>
        <dbReference type="Pfam" id="PF01558"/>
    </source>
</evidence>
<dbReference type="PANTHER" id="PTHR43854:SF1">
    <property type="entry name" value="INDOLEPYRUVATE OXIDOREDUCTASE SUBUNIT IORB"/>
    <property type="match status" value="1"/>
</dbReference>
<dbReference type="AlphaFoldDB" id="A0A0S3QSE7"/>
<dbReference type="NCBIfam" id="NF005322">
    <property type="entry name" value="PRK06853.1-2"/>
    <property type="match status" value="1"/>
</dbReference>
<dbReference type="KEGG" id="ttk:TST_0456"/>
<dbReference type="EMBL" id="AP013035">
    <property type="protein sequence ID" value="BAT71264.1"/>
    <property type="molecule type" value="Genomic_DNA"/>
</dbReference>
<dbReference type="Pfam" id="PF01558">
    <property type="entry name" value="POR"/>
    <property type="match status" value="1"/>
</dbReference>
<dbReference type="GO" id="GO:0043805">
    <property type="term" value="F:indolepyruvate ferredoxin oxidoreductase activity"/>
    <property type="evidence" value="ECO:0007669"/>
    <property type="project" value="UniProtKB-EC"/>
</dbReference>
<dbReference type="RefSeq" id="WP_068549183.1">
    <property type="nucleotide sequence ID" value="NZ_AP013035.1"/>
</dbReference>
<sequence length="188" mass="20564">MKIDVIICGVGGQGVLLASEILGALVIQQGLDVKKSEIHGMAQRGGSVFSHVRIAPKVYSPVIPLGTANFMLAFEELEALRYAPFLKPKAKIFVNIQRINPMTVLSGEATYPDNPLDMLKEHFEVKAVEGLKIAKEAGNVKAINMVMLGALSTVLPWSEDVWIRAIEEIVPARFLEVNKRAFALGRNV</sequence>
<dbReference type="EC" id="1.2.7.8" evidence="3"/>
<reference evidence="4" key="1">
    <citation type="journal article" date="2018" name="Science">
        <title>A primordial and reversible TCA cycle in a facultatively chemolithoautotrophic thermophile.</title>
        <authorList>
            <person name="Nunoura T."/>
            <person name="Chikaraishi Y."/>
            <person name="Izaki R."/>
            <person name="Suwa T."/>
            <person name="Sato T."/>
            <person name="Harada T."/>
            <person name="Mori K."/>
            <person name="Kato Y."/>
            <person name="Miyazaki M."/>
            <person name="Shimamura S."/>
            <person name="Yanagawa K."/>
            <person name="Shuto A."/>
            <person name="Ohkouchi N."/>
            <person name="Fujita N."/>
            <person name="Takaki Y."/>
            <person name="Atomi H."/>
            <person name="Takai K."/>
        </authorList>
    </citation>
    <scope>NUCLEOTIDE SEQUENCE [LARGE SCALE GENOMIC DNA]</scope>
    <source>
        <strain evidence="4">DSM 17441 / JCM 13301 / NBRC 103674 / ABI70S6</strain>
    </source>
</reference>
<evidence type="ECO:0000256" key="1">
    <source>
        <dbReference type="ARBA" id="ARBA00023002"/>
    </source>
</evidence>
<feature type="domain" description="Pyruvate/ketoisovalerate oxidoreductase catalytic" evidence="2">
    <location>
        <begin position="11"/>
        <end position="186"/>
    </location>
</feature>
<dbReference type="SUPFAM" id="SSF53323">
    <property type="entry name" value="Pyruvate-ferredoxin oxidoreductase, PFOR, domain III"/>
    <property type="match status" value="1"/>
</dbReference>
<keyword evidence="3" id="KW-0670">Pyruvate</keyword>
<protein>
    <submittedName>
        <fullName evidence="3">Indolepyruvate ferredoxin oxidoreductase, beta subunit</fullName>
        <ecNumber evidence="3">1.2.7.8</ecNumber>
    </submittedName>
</protein>
<keyword evidence="4" id="KW-1185">Reference proteome</keyword>
<dbReference type="InterPro" id="IPR019752">
    <property type="entry name" value="Pyrv/ketoisovalerate_OxRed_cat"/>
</dbReference>
<evidence type="ECO:0000313" key="4">
    <source>
        <dbReference type="Proteomes" id="UP000063234"/>
    </source>
</evidence>
<dbReference type="OrthoDB" id="9789125at2"/>
<dbReference type="InterPro" id="IPR052198">
    <property type="entry name" value="IorB_Oxidoreductase"/>
</dbReference>
<evidence type="ECO:0000313" key="3">
    <source>
        <dbReference type="EMBL" id="BAT71264.1"/>
    </source>
</evidence>
<dbReference type="Proteomes" id="UP000063234">
    <property type="component" value="Chromosome"/>
</dbReference>
<proteinExistence type="predicted"/>
<dbReference type="PATRIC" id="fig|1298851.3.peg.467"/>
<dbReference type="PANTHER" id="PTHR43854">
    <property type="entry name" value="INDOLEPYRUVATE OXIDOREDUCTASE SUBUNIT IORB"/>
    <property type="match status" value="1"/>
</dbReference>
<name>A0A0S3QSE7_THET7</name>